<evidence type="ECO:0000313" key="2">
    <source>
        <dbReference type="EMBL" id="MCM5681470.1"/>
    </source>
</evidence>
<dbReference type="RefSeq" id="WP_251779951.1">
    <property type="nucleotide sequence ID" value="NZ_JAMKFE010000012.1"/>
</dbReference>
<gene>
    <name evidence="2" type="ORF">M8A51_18235</name>
</gene>
<protein>
    <submittedName>
        <fullName evidence="2">Uncharacterized protein</fullName>
    </submittedName>
</protein>
<proteinExistence type="predicted"/>
<evidence type="ECO:0000256" key="1">
    <source>
        <dbReference type="SAM" id="MobiDB-lite"/>
    </source>
</evidence>
<dbReference type="Proteomes" id="UP001165541">
    <property type="component" value="Unassembled WGS sequence"/>
</dbReference>
<keyword evidence="3" id="KW-1185">Reference proteome</keyword>
<accession>A0ABT0YRU8</accession>
<sequence>MRPEAARGDHRFQAGNARCLARIDDTGSEGRTPEAAEQRKARASVRAVIESAMAEVAATLGQEPQSLVWDMATDGDPRPAGTDAVAAGRVAVMLNLLQGLMQMLAPLMQIFCAGTARRQAAGGRRMKGGIASNDAALPMWMQVPALPHEQYAPQWERQAYALTQLGLQALGAGLLVLAHELVSNTAAGPPAGARAAGSHHAFRRSPAAASGPDG</sequence>
<comment type="caution">
    <text evidence="2">The sequence shown here is derived from an EMBL/GenBank/DDBJ whole genome shotgun (WGS) entry which is preliminary data.</text>
</comment>
<evidence type="ECO:0000313" key="3">
    <source>
        <dbReference type="Proteomes" id="UP001165541"/>
    </source>
</evidence>
<dbReference type="EMBL" id="JAMKFE010000012">
    <property type="protein sequence ID" value="MCM5681470.1"/>
    <property type="molecule type" value="Genomic_DNA"/>
</dbReference>
<reference evidence="2" key="1">
    <citation type="submission" date="2022-05" db="EMBL/GenBank/DDBJ databases">
        <title>Schlegelella sp. nov., isolated from mangrove soil.</title>
        <authorList>
            <person name="Liu Y."/>
            <person name="Ge X."/>
            <person name="Liu W."/>
        </authorList>
    </citation>
    <scope>NUCLEOTIDE SEQUENCE</scope>
    <source>
        <strain evidence="2">S2-27</strain>
    </source>
</reference>
<feature type="region of interest" description="Disordered" evidence="1">
    <location>
        <begin position="190"/>
        <end position="214"/>
    </location>
</feature>
<organism evidence="2 3">
    <name type="scientific">Caldimonas mangrovi</name>
    <dbReference type="NCBI Taxonomy" id="2944811"/>
    <lineage>
        <taxon>Bacteria</taxon>
        <taxon>Pseudomonadati</taxon>
        <taxon>Pseudomonadota</taxon>
        <taxon>Betaproteobacteria</taxon>
        <taxon>Burkholderiales</taxon>
        <taxon>Sphaerotilaceae</taxon>
        <taxon>Caldimonas</taxon>
    </lineage>
</organism>
<name>A0ABT0YRU8_9BURK</name>
<feature type="compositionally biased region" description="Low complexity" evidence="1">
    <location>
        <begin position="190"/>
        <end position="199"/>
    </location>
</feature>